<accession>A0A0S2TF77</accession>
<dbReference type="EMBL" id="CP013099">
    <property type="protein sequence ID" value="ALP53819.1"/>
    <property type="molecule type" value="Genomic_DNA"/>
</dbReference>
<feature type="region of interest" description="Disordered" evidence="1">
    <location>
        <begin position="119"/>
        <end position="168"/>
    </location>
</feature>
<dbReference type="InterPro" id="IPR045361">
    <property type="entry name" value="CIS_tube_prot_N"/>
</dbReference>
<keyword evidence="4" id="KW-1185">Reference proteome</keyword>
<evidence type="ECO:0000259" key="2">
    <source>
        <dbReference type="Pfam" id="PF19266"/>
    </source>
</evidence>
<feature type="domain" description="Contractile injection system tube protein N-terminal" evidence="2">
    <location>
        <begin position="2"/>
        <end position="117"/>
    </location>
</feature>
<dbReference type="Proteomes" id="UP000055136">
    <property type="component" value="Chromosome"/>
</dbReference>
<proteinExistence type="predicted"/>
<gene>
    <name evidence="3" type="ORF">Tel_12120</name>
</gene>
<name>A0A0S2TF77_9GAMM</name>
<protein>
    <recommendedName>
        <fullName evidence="2">Contractile injection system tube protein N-terminal domain-containing protein</fullName>
    </recommendedName>
</protein>
<dbReference type="STRING" id="1748243.Tel_12120"/>
<evidence type="ECO:0000313" key="4">
    <source>
        <dbReference type="Proteomes" id="UP000055136"/>
    </source>
</evidence>
<organism evidence="3 4">
    <name type="scientific">Candidatus Tenderia electrophaga</name>
    <dbReference type="NCBI Taxonomy" id="1748243"/>
    <lineage>
        <taxon>Bacteria</taxon>
        <taxon>Pseudomonadati</taxon>
        <taxon>Pseudomonadota</taxon>
        <taxon>Gammaproteobacteria</taxon>
        <taxon>Candidatus Tenderiales</taxon>
        <taxon>Candidatus Tenderiaceae</taxon>
        <taxon>Candidatus Tenderia</taxon>
    </lineage>
</organism>
<sequence>MHFNPASLQYTISNQMKNTGSGNSAKQYVDESTGKLTMELVFDTTDSGEDVRLHSVRVAQLMEPQESDKTPPVVEFEWGLYTFAGMMEQYKETIDFFSSDGVPLRASINLTLASQDDVFEGGSRERTANTGGSLAGQGGGNTVQTPPPPDSDGRGVTQVATRAGNPAAARDIASQNGLENMRFTGAARLQLKASGPAGGGVSMTAGAGGRGAFAGLHTQANTGVSGTLKLNNFLRPAGTAQFGTEGAAAFGIGGQARLQGSASFKADVGQAGALKARMEFDGGE</sequence>
<reference evidence="3" key="1">
    <citation type="submission" date="2015-10" db="EMBL/GenBank/DDBJ databases">
        <title>Description of Candidatus Tenderia electrophaga gen. nov, sp. nov., an Uncultivated Electroautotroph from a Biocathode Enrichment.</title>
        <authorList>
            <person name="Eddie B.J."/>
            <person name="Malanoski A.P."/>
            <person name="Wang Z."/>
            <person name="Hall R.J."/>
            <person name="Oh S.D."/>
            <person name="Heiner C."/>
            <person name="Lin B."/>
            <person name="Strycharz-Glaven S.M."/>
        </authorList>
    </citation>
    <scope>NUCLEOTIDE SEQUENCE [LARGE SCALE GENOMIC DNA]</scope>
    <source>
        <strain evidence="3">NRL1</strain>
    </source>
</reference>
<evidence type="ECO:0000313" key="3">
    <source>
        <dbReference type="EMBL" id="ALP53819.1"/>
    </source>
</evidence>
<dbReference type="Pfam" id="PF19266">
    <property type="entry name" value="CIS_tube"/>
    <property type="match status" value="1"/>
</dbReference>
<dbReference type="AlphaFoldDB" id="A0A0S2TF77"/>
<dbReference type="KEGG" id="tee:Tel_12120"/>
<evidence type="ECO:0000256" key="1">
    <source>
        <dbReference type="SAM" id="MobiDB-lite"/>
    </source>
</evidence>